<evidence type="ECO:0000313" key="1">
    <source>
        <dbReference type="EMBL" id="MCC2241733.1"/>
    </source>
</evidence>
<dbReference type="RefSeq" id="WP_227709852.1">
    <property type="nucleotide sequence ID" value="NZ_JAJEQW010000004.1"/>
</dbReference>
<dbReference type="InterPro" id="IPR010281">
    <property type="entry name" value="DUF885"/>
</dbReference>
<dbReference type="PROSITE" id="PS51257">
    <property type="entry name" value="PROKAR_LIPOPROTEIN"/>
    <property type="match status" value="1"/>
</dbReference>
<name>A0AAW4WHE3_9FIRM</name>
<comment type="caution">
    <text evidence="1">The sequence shown here is derived from an EMBL/GenBank/DDBJ whole genome shotgun (WGS) entry which is preliminary data.</text>
</comment>
<evidence type="ECO:0000313" key="2">
    <source>
        <dbReference type="Proteomes" id="UP001198893"/>
    </source>
</evidence>
<dbReference type="EMBL" id="JAJEQW010000004">
    <property type="protein sequence ID" value="MCC2241733.1"/>
    <property type="molecule type" value="Genomic_DNA"/>
</dbReference>
<protein>
    <submittedName>
        <fullName evidence="1">DUF885 domain-containing protein</fullName>
    </submittedName>
</protein>
<dbReference type="AlphaFoldDB" id="A0AAW4WHE3"/>
<dbReference type="Pfam" id="PF05960">
    <property type="entry name" value="DUF885"/>
    <property type="match status" value="1"/>
</dbReference>
<dbReference type="PANTHER" id="PTHR33361:SF2">
    <property type="entry name" value="DUF885 DOMAIN-CONTAINING PROTEIN"/>
    <property type="match status" value="1"/>
</dbReference>
<sequence>MLHKYISPFLITICFALFLFLLSGCSKDQSASDSGYIAPDSISFEEYTSLLFQSEVTSDTLTLHYTLSQPEVYGITDYKIALPDYSADARKQSALNIENISCGLQSYDYEVLTTEQKLTYDILNDYVSSNRSQSDYTYYPEILRPSTGFPAQLPVLLSEYHFYDRKDVEDYLTLLSLIPSCFDSVLDYETNKINEGLFLSDTQADTLIADLNTFCDNSSEHYLITTFRNKVAELSDLTAEEQASYCIENEGAFREYVLPAYEALRDFLVEHKGSGSNSAGLCYFPDGSDYYAALVYDATGSSHSIDELLEMTEKQRKSDLLAINGIAASHPGISLTTDDFPMKDATPEEMLTCLSSAITKDFLPPVSTDFSVRSVDPCMQDSMAPAFYLTAPIDNISHNVIYINPRSHYEGFELFTTLAHEGFPGHLYQTTTTSASGCAPIRSILNYPGYVEGWATYVEMLSYSYAGLPEEKASLLMHNQSALLSLYATADLSIHAKGWTLSDLKDFLSDYGIDNKEAVSEIYDYIVAEPAHYLKYYIGCLEFLQLKDYAKETFGDSYSDKHFHQAVLSIGPAPFDIVKKYLKDYYRQTI</sequence>
<reference evidence="1" key="1">
    <citation type="submission" date="2021-10" db="EMBL/GenBank/DDBJ databases">
        <title>Anaerobic single-cell dispensing facilitates the cultivation of human gut bacteria.</title>
        <authorList>
            <person name="Afrizal A."/>
        </authorList>
    </citation>
    <scope>NUCLEOTIDE SEQUENCE</scope>
    <source>
        <strain evidence="1">CLA-AA-H204</strain>
    </source>
</reference>
<proteinExistence type="predicted"/>
<dbReference type="Proteomes" id="UP001198893">
    <property type="component" value="Unassembled WGS sequence"/>
</dbReference>
<accession>A0AAW4WHE3</accession>
<organism evidence="1 2">
    <name type="scientific">Roseburia amylophila</name>
    <dbReference type="NCBI Taxonomy" id="2981794"/>
    <lineage>
        <taxon>Bacteria</taxon>
        <taxon>Bacillati</taxon>
        <taxon>Bacillota</taxon>
        <taxon>Clostridia</taxon>
        <taxon>Lachnospirales</taxon>
        <taxon>Lachnospiraceae</taxon>
        <taxon>Roseburia</taxon>
    </lineage>
</organism>
<gene>
    <name evidence="1" type="ORF">LKD47_05355</name>
</gene>
<dbReference type="PANTHER" id="PTHR33361">
    <property type="entry name" value="GLR0591 PROTEIN"/>
    <property type="match status" value="1"/>
</dbReference>